<dbReference type="STRING" id="698762.SAMN00808754_2283"/>
<keyword evidence="6 10" id="KW-0028">Amino-acid biosynthesis</keyword>
<feature type="domain" description="N-(5'phosphoribosyl) anthranilate isomerase (PRAI)" evidence="11">
    <location>
        <begin position="4"/>
        <end position="197"/>
    </location>
</feature>
<keyword evidence="8 10" id="KW-0057">Aromatic amino acid biosynthesis</keyword>
<dbReference type="SUPFAM" id="SSF51366">
    <property type="entry name" value="Ribulose-phoshate binding barrel"/>
    <property type="match status" value="1"/>
</dbReference>
<dbReference type="InterPro" id="IPR001240">
    <property type="entry name" value="PRAI_dom"/>
</dbReference>
<dbReference type="GO" id="GO:0000162">
    <property type="term" value="P:L-tryptophan biosynthetic process"/>
    <property type="evidence" value="ECO:0007669"/>
    <property type="project" value="UniProtKB-UniRule"/>
</dbReference>
<comment type="pathway">
    <text evidence="2 10">Amino-acid biosynthesis; L-tryptophan biosynthesis; L-tryptophan from chorismate: step 3/5.</text>
</comment>
<comment type="catalytic activity">
    <reaction evidence="1 10">
        <text>N-(5-phospho-beta-D-ribosyl)anthranilate = 1-(2-carboxyphenylamino)-1-deoxy-D-ribulose 5-phosphate</text>
        <dbReference type="Rhea" id="RHEA:21540"/>
        <dbReference type="ChEBI" id="CHEBI:18277"/>
        <dbReference type="ChEBI" id="CHEBI:58613"/>
        <dbReference type="EC" id="5.3.1.24"/>
    </reaction>
</comment>
<evidence type="ECO:0000256" key="4">
    <source>
        <dbReference type="ARBA" id="ARBA00012572"/>
    </source>
</evidence>
<evidence type="ECO:0000256" key="3">
    <source>
        <dbReference type="ARBA" id="ARBA00007571"/>
    </source>
</evidence>
<evidence type="ECO:0000256" key="6">
    <source>
        <dbReference type="ARBA" id="ARBA00022605"/>
    </source>
</evidence>
<dbReference type="FunFam" id="3.20.20.70:FF:000075">
    <property type="entry name" value="Tryptophan biosynthesis protein TRP1"/>
    <property type="match status" value="1"/>
</dbReference>
<evidence type="ECO:0000256" key="7">
    <source>
        <dbReference type="ARBA" id="ARBA00022822"/>
    </source>
</evidence>
<evidence type="ECO:0000256" key="8">
    <source>
        <dbReference type="ARBA" id="ARBA00023141"/>
    </source>
</evidence>
<dbReference type="Proteomes" id="UP000192569">
    <property type="component" value="Chromosome I"/>
</dbReference>
<evidence type="ECO:0000256" key="1">
    <source>
        <dbReference type="ARBA" id="ARBA00001164"/>
    </source>
</evidence>
<keyword evidence="13" id="KW-1185">Reference proteome</keyword>
<organism evidence="12 13">
    <name type="scientific">Thermanaeromonas toyohensis ToBE</name>
    <dbReference type="NCBI Taxonomy" id="698762"/>
    <lineage>
        <taxon>Bacteria</taxon>
        <taxon>Bacillati</taxon>
        <taxon>Bacillota</taxon>
        <taxon>Clostridia</taxon>
        <taxon>Neomoorellales</taxon>
        <taxon>Neomoorellaceae</taxon>
        <taxon>Thermanaeromonas</taxon>
    </lineage>
</organism>
<dbReference type="GO" id="GO:0004640">
    <property type="term" value="F:phosphoribosylanthranilate isomerase activity"/>
    <property type="evidence" value="ECO:0007669"/>
    <property type="project" value="UniProtKB-UniRule"/>
</dbReference>
<dbReference type="InterPro" id="IPR011060">
    <property type="entry name" value="RibuloseP-bd_barrel"/>
</dbReference>
<gene>
    <name evidence="10" type="primary">trpF</name>
    <name evidence="12" type="ORF">SAMN00808754_2283</name>
</gene>
<dbReference type="NCBIfam" id="NF002298">
    <property type="entry name" value="PRK01222.1-4"/>
    <property type="match status" value="1"/>
</dbReference>
<name>A0A1W1VYK6_9FIRM</name>
<dbReference type="Gene3D" id="3.20.20.70">
    <property type="entry name" value="Aldolase class I"/>
    <property type="match status" value="1"/>
</dbReference>
<sequence>MVRVKICGIRSLEEAWAALDAGAHALGFVFAPSKRRIEPETAREIIKKLPPFITAVGVFVNEPRSRLLEIASFCRLHVLQLHGEESPDYCRSLAYPLIKAIRVRDIRVLELIPRYPVEAILLDTYVPGCPGGTGQTFNWEIAQEAVGMGRPLILAGGLTPENVGEAIQKVRPYAVDVSSGVETDGRKDPMKIARFIEAVVKASQGQKFCPQRKF</sequence>
<dbReference type="EC" id="5.3.1.24" evidence="4 10"/>
<evidence type="ECO:0000313" key="12">
    <source>
        <dbReference type="EMBL" id="SMB98343.1"/>
    </source>
</evidence>
<evidence type="ECO:0000313" key="13">
    <source>
        <dbReference type="Proteomes" id="UP000192569"/>
    </source>
</evidence>
<evidence type="ECO:0000256" key="2">
    <source>
        <dbReference type="ARBA" id="ARBA00004664"/>
    </source>
</evidence>
<evidence type="ECO:0000256" key="10">
    <source>
        <dbReference type="HAMAP-Rule" id="MF_00135"/>
    </source>
</evidence>
<dbReference type="PANTHER" id="PTHR42894:SF1">
    <property type="entry name" value="N-(5'-PHOSPHORIBOSYL)ANTHRANILATE ISOMERASE"/>
    <property type="match status" value="1"/>
</dbReference>
<dbReference type="InterPro" id="IPR013785">
    <property type="entry name" value="Aldolase_TIM"/>
</dbReference>
<reference evidence="12 13" key="1">
    <citation type="submission" date="2017-04" db="EMBL/GenBank/DDBJ databases">
        <authorList>
            <person name="Afonso C.L."/>
            <person name="Miller P.J."/>
            <person name="Scott M.A."/>
            <person name="Spackman E."/>
            <person name="Goraichik I."/>
            <person name="Dimitrov K.M."/>
            <person name="Suarez D.L."/>
            <person name="Swayne D.E."/>
        </authorList>
    </citation>
    <scope>NUCLEOTIDE SEQUENCE [LARGE SCALE GENOMIC DNA]</scope>
    <source>
        <strain evidence="12 13">ToBE</strain>
    </source>
</reference>
<dbReference type="HAMAP" id="MF_00135">
    <property type="entry name" value="PRAI"/>
    <property type="match status" value="1"/>
</dbReference>
<proteinExistence type="inferred from homology"/>
<evidence type="ECO:0000259" key="11">
    <source>
        <dbReference type="Pfam" id="PF00697"/>
    </source>
</evidence>
<dbReference type="CDD" id="cd00405">
    <property type="entry name" value="PRAI"/>
    <property type="match status" value="1"/>
</dbReference>
<dbReference type="EMBL" id="LT838272">
    <property type="protein sequence ID" value="SMB98343.1"/>
    <property type="molecule type" value="Genomic_DNA"/>
</dbReference>
<dbReference type="OrthoDB" id="9786954at2"/>
<comment type="similarity">
    <text evidence="3 10">Belongs to the TrpF family.</text>
</comment>
<evidence type="ECO:0000256" key="9">
    <source>
        <dbReference type="ARBA" id="ARBA00023235"/>
    </source>
</evidence>
<evidence type="ECO:0000256" key="5">
    <source>
        <dbReference type="ARBA" id="ARBA00022272"/>
    </source>
</evidence>
<dbReference type="InterPro" id="IPR044643">
    <property type="entry name" value="TrpF_fam"/>
</dbReference>
<dbReference type="PANTHER" id="PTHR42894">
    <property type="entry name" value="N-(5'-PHOSPHORIBOSYL)ANTHRANILATE ISOMERASE"/>
    <property type="match status" value="1"/>
</dbReference>
<keyword evidence="7 10" id="KW-0822">Tryptophan biosynthesis</keyword>
<accession>A0A1W1VYK6</accession>
<dbReference type="RefSeq" id="WP_084665833.1">
    <property type="nucleotide sequence ID" value="NZ_LT838272.1"/>
</dbReference>
<dbReference type="Pfam" id="PF00697">
    <property type="entry name" value="PRAI"/>
    <property type="match status" value="1"/>
</dbReference>
<dbReference type="AlphaFoldDB" id="A0A1W1VYK6"/>
<protein>
    <recommendedName>
        <fullName evidence="5 10">N-(5'-phosphoribosyl)anthranilate isomerase</fullName>
        <shortName evidence="10">PRAI</shortName>
        <ecNumber evidence="4 10">5.3.1.24</ecNumber>
    </recommendedName>
</protein>
<keyword evidence="9 10" id="KW-0413">Isomerase</keyword>
<dbReference type="UniPathway" id="UPA00035">
    <property type="reaction ID" value="UER00042"/>
</dbReference>